<dbReference type="InterPro" id="IPR011993">
    <property type="entry name" value="PH-like_dom_sf"/>
</dbReference>
<dbReference type="Pfam" id="PF08512">
    <property type="entry name" value="Rttp106-like_middle"/>
    <property type="match status" value="1"/>
</dbReference>
<evidence type="ECO:0000256" key="3">
    <source>
        <dbReference type="ARBA" id="ARBA00022705"/>
    </source>
</evidence>
<comment type="caution">
    <text evidence="12">The sequence shown here is derived from an EMBL/GenBank/DDBJ whole genome shotgun (WGS) entry which is preliminary data.</text>
</comment>
<feature type="domain" description="Histone chaperone RTT106/FACT complex subunit SPT16-like middle" evidence="11">
    <location>
        <begin position="31"/>
        <end position="124"/>
    </location>
</feature>
<evidence type="ECO:0000259" key="11">
    <source>
        <dbReference type="SMART" id="SM01287"/>
    </source>
</evidence>
<dbReference type="PANTHER" id="PTHR45849">
    <property type="entry name" value="FACT COMPLEX SUBUNIT SSRP1"/>
    <property type="match status" value="1"/>
</dbReference>
<dbReference type="FunFam" id="2.30.29.30:FF:000214">
    <property type="entry name" value="FACT complex subunit SSRP1"/>
    <property type="match status" value="1"/>
</dbReference>
<keyword evidence="2 10" id="KW-0158">Chromosome</keyword>
<keyword evidence="8 10" id="KW-0234">DNA repair</keyword>
<dbReference type="GO" id="GO:0031491">
    <property type="term" value="F:nucleosome binding"/>
    <property type="evidence" value="ECO:0007669"/>
    <property type="project" value="TreeGrafter"/>
</dbReference>
<name>A0A392NP55_9FABA</name>
<dbReference type="InterPro" id="IPR050454">
    <property type="entry name" value="RTT106/SSRP1_HistChap/FACT"/>
</dbReference>
<keyword evidence="5 10" id="KW-0805">Transcription regulation</keyword>
<evidence type="ECO:0000256" key="10">
    <source>
        <dbReference type="RuleBase" id="RU364013"/>
    </source>
</evidence>
<dbReference type="InterPro" id="IPR000969">
    <property type="entry name" value="SSRP1/POB3"/>
</dbReference>
<keyword evidence="3 10" id="KW-0235">DNA replication</keyword>
<evidence type="ECO:0000313" key="13">
    <source>
        <dbReference type="Proteomes" id="UP000265520"/>
    </source>
</evidence>
<dbReference type="Gene3D" id="2.30.29.30">
    <property type="entry name" value="Pleckstrin-homology domain (PH domain)/Phosphotyrosine-binding domain (PTB)"/>
    <property type="match status" value="1"/>
</dbReference>
<dbReference type="PANTHER" id="PTHR45849:SF1">
    <property type="entry name" value="FACT COMPLEX SUBUNIT SSRP1"/>
    <property type="match status" value="1"/>
</dbReference>
<comment type="function">
    <text evidence="10">Component of the FACT complex, a general chromatin factor that acts to reorganize nucleosomes. The FACT complex is involved in multiple processes that require DNA as a template such as mRNA elongation, DNA replication and DNA repair. During transcription elongation the FACT complex acts as a histone chaperone that both destabilizes and restores nucleosomal structure. It facilitates the passage of RNA polymerase II and transcription by promoting the dissociation of one histone H2A-H2B dimer from the nucleosome, then subsequently promotes the reestablishment of the nucleosome following the passage of RNA polymerase II.</text>
</comment>
<dbReference type="GO" id="GO:0042393">
    <property type="term" value="F:histone binding"/>
    <property type="evidence" value="ECO:0007669"/>
    <property type="project" value="TreeGrafter"/>
</dbReference>
<evidence type="ECO:0000256" key="9">
    <source>
        <dbReference type="ARBA" id="ARBA00023242"/>
    </source>
</evidence>
<dbReference type="InterPro" id="IPR013719">
    <property type="entry name" value="RTT106/SPT16-like_middle_dom"/>
</dbReference>
<dbReference type="SMART" id="SM01287">
    <property type="entry name" value="Rtt106"/>
    <property type="match status" value="1"/>
</dbReference>
<sequence>GLIHEVFTTILRGLSGGKVTKPGKFRSCQDGYAVKSSLKAEDGILYPLEKSFFFLPKPPTLILHEEIDYVEFERHAAGGSNMHYFDLLIRLKSEQEHLFRNIQRNEYHNLYGFISSKGLKIMNLADAQPTVGVAKVLENDDDDAVDPHLERIRNEAGGDESDEEVPNLYLMLFLSSSLDHE</sequence>
<dbReference type="CDD" id="cd13231">
    <property type="entry name" value="PH2_SSRP1-like"/>
    <property type="match status" value="1"/>
</dbReference>
<organism evidence="12 13">
    <name type="scientific">Trifolium medium</name>
    <dbReference type="NCBI Taxonomy" id="97028"/>
    <lineage>
        <taxon>Eukaryota</taxon>
        <taxon>Viridiplantae</taxon>
        <taxon>Streptophyta</taxon>
        <taxon>Embryophyta</taxon>
        <taxon>Tracheophyta</taxon>
        <taxon>Spermatophyta</taxon>
        <taxon>Magnoliopsida</taxon>
        <taxon>eudicotyledons</taxon>
        <taxon>Gunneridae</taxon>
        <taxon>Pentapetalae</taxon>
        <taxon>rosids</taxon>
        <taxon>fabids</taxon>
        <taxon>Fabales</taxon>
        <taxon>Fabaceae</taxon>
        <taxon>Papilionoideae</taxon>
        <taxon>50 kb inversion clade</taxon>
        <taxon>NPAAA clade</taxon>
        <taxon>Hologalegina</taxon>
        <taxon>IRL clade</taxon>
        <taxon>Trifolieae</taxon>
        <taxon>Trifolium</taxon>
    </lineage>
</organism>
<dbReference type="EMBL" id="LXQA010044449">
    <property type="protein sequence ID" value="MCI00856.1"/>
    <property type="molecule type" value="Genomic_DNA"/>
</dbReference>
<evidence type="ECO:0000256" key="2">
    <source>
        <dbReference type="ARBA" id="ARBA00022454"/>
    </source>
</evidence>
<keyword evidence="4 10" id="KW-0227">DNA damage</keyword>
<dbReference type="Proteomes" id="UP000265520">
    <property type="component" value="Unassembled WGS sequence"/>
</dbReference>
<dbReference type="GO" id="GO:0006281">
    <property type="term" value="P:DNA repair"/>
    <property type="evidence" value="ECO:0007669"/>
    <property type="project" value="UniProtKB-KW"/>
</dbReference>
<reference evidence="12 13" key="1">
    <citation type="journal article" date="2018" name="Front. Plant Sci.">
        <title>Red Clover (Trifolium pratense) and Zigzag Clover (T. medium) - A Picture of Genomic Similarities and Differences.</title>
        <authorList>
            <person name="Dluhosova J."/>
            <person name="Istvanek J."/>
            <person name="Nedelnik J."/>
            <person name="Repkova J."/>
        </authorList>
    </citation>
    <scope>NUCLEOTIDE SEQUENCE [LARGE SCALE GENOMIC DNA]</scope>
    <source>
        <strain evidence="13">cv. 10/8</strain>
        <tissue evidence="12">Leaf</tissue>
    </source>
</reference>
<proteinExistence type="inferred from homology"/>
<dbReference type="GO" id="GO:0035101">
    <property type="term" value="C:FACT complex"/>
    <property type="evidence" value="ECO:0007669"/>
    <property type="project" value="TreeGrafter"/>
</dbReference>
<dbReference type="GO" id="GO:0006260">
    <property type="term" value="P:DNA replication"/>
    <property type="evidence" value="ECO:0007669"/>
    <property type="project" value="UniProtKB-KW"/>
</dbReference>
<evidence type="ECO:0000256" key="7">
    <source>
        <dbReference type="ARBA" id="ARBA00023163"/>
    </source>
</evidence>
<protein>
    <recommendedName>
        <fullName evidence="10">FACT complex subunit SSRP1</fullName>
    </recommendedName>
</protein>
<evidence type="ECO:0000313" key="12">
    <source>
        <dbReference type="EMBL" id="MCI00856.1"/>
    </source>
</evidence>
<accession>A0A392NP55</accession>
<keyword evidence="7 10" id="KW-0804">Transcription</keyword>
<feature type="non-terminal residue" evidence="12">
    <location>
        <position position="1"/>
    </location>
</feature>
<dbReference type="SUPFAM" id="SSF50729">
    <property type="entry name" value="PH domain-like"/>
    <property type="match status" value="1"/>
</dbReference>
<evidence type="ECO:0000256" key="5">
    <source>
        <dbReference type="ARBA" id="ARBA00023015"/>
    </source>
</evidence>
<gene>
    <name evidence="12" type="ORF">A2U01_0021878</name>
</gene>
<comment type="similarity">
    <text evidence="1 10">Belongs to the SSRP1 family.</text>
</comment>
<evidence type="ECO:0000256" key="1">
    <source>
        <dbReference type="ARBA" id="ARBA00010060"/>
    </source>
</evidence>
<dbReference type="PRINTS" id="PR00887">
    <property type="entry name" value="SSRCOGNITION"/>
</dbReference>
<dbReference type="AlphaFoldDB" id="A0A392NP55"/>
<keyword evidence="6" id="KW-0238">DNA-binding</keyword>
<evidence type="ECO:0000256" key="8">
    <source>
        <dbReference type="ARBA" id="ARBA00023204"/>
    </source>
</evidence>
<keyword evidence="9 10" id="KW-0539">Nucleus</keyword>
<dbReference type="GO" id="GO:0003677">
    <property type="term" value="F:DNA binding"/>
    <property type="evidence" value="ECO:0007669"/>
    <property type="project" value="UniProtKB-KW"/>
</dbReference>
<evidence type="ECO:0000256" key="4">
    <source>
        <dbReference type="ARBA" id="ARBA00022763"/>
    </source>
</evidence>
<keyword evidence="13" id="KW-1185">Reference proteome</keyword>
<comment type="subcellular location">
    <subcellularLocation>
        <location evidence="10">Nucleus</location>
    </subcellularLocation>
    <subcellularLocation>
        <location evidence="10">Chromosome</location>
    </subcellularLocation>
</comment>
<evidence type="ECO:0000256" key="6">
    <source>
        <dbReference type="ARBA" id="ARBA00023125"/>
    </source>
</evidence>